<comment type="caution">
    <text evidence="1">The sequence shown here is derived from an EMBL/GenBank/DDBJ whole genome shotgun (WGS) entry which is preliminary data.</text>
</comment>
<dbReference type="GeneID" id="300786426"/>
<evidence type="ECO:0000313" key="2">
    <source>
        <dbReference type="Proteomes" id="UP001595846"/>
    </source>
</evidence>
<accession>A0ABD5NPT1</accession>
<proteinExistence type="predicted"/>
<evidence type="ECO:0000313" key="1">
    <source>
        <dbReference type="EMBL" id="MFC3958875.1"/>
    </source>
</evidence>
<dbReference type="Proteomes" id="UP001595846">
    <property type="component" value="Unassembled WGS sequence"/>
</dbReference>
<dbReference type="RefSeq" id="WP_382274387.1">
    <property type="nucleotide sequence ID" value="NZ_CP101824.1"/>
</dbReference>
<sequence>MDKNQVIAILFAFLMVSSVVAYGATALF</sequence>
<gene>
    <name evidence="1" type="ORF">ACFOUR_10915</name>
</gene>
<name>A0ABD5NPT1_9EURY</name>
<dbReference type="NCBIfam" id="TIGR04207">
    <property type="entry name" value="halo_sig_pep"/>
    <property type="match status" value="1"/>
</dbReference>
<organism evidence="1 2">
    <name type="scientific">Halovivax cerinus</name>
    <dbReference type="NCBI Taxonomy" id="1487865"/>
    <lineage>
        <taxon>Archaea</taxon>
        <taxon>Methanobacteriati</taxon>
        <taxon>Methanobacteriota</taxon>
        <taxon>Stenosarchaea group</taxon>
        <taxon>Halobacteria</taxon>
        <taxon>Halobacteriales</taxon>
        <taxon>Natrialbaceae</taxon>
        <taxon>Halovivax</taxon>
    </lineage>
</organism>
<dbReference type="AlphaFoldDB" id="A0ABD5NPT1"/>
<reference evidence="1 2" key="1">
    <citation type="journal article" date="2019" name="Int. J. Syst. Evol. Microbiol.">
        <title>The Global Catalogue of Microorganisms (GCM) 10K type strain sequencing project: providing services to taxonomists for standard genome sequencing and annotation.</title>
        <authorList>
            <consortium name="The Broad Institute Genomics Platform"/>
            <consortium name="The Broad Institute Genome Sequencing Center for Infectious Disease"/>
            <person name="Wu L."/>
            <person name="Ma J."/>
        </authorList>
    </citation>
    <scope>NUCLEOTIDE SEQUENCE [LARGE SCALE GENOMIC DNA]</scope>
    <source>
        <strain evidence="1 2">IBRC-M 10256</strain>
    </source>
</reference>
<protein>
    <submittedName>
        <fullName evidence="1">Surface glycoprotein</fullName>
    </submittedName>
</protein>
<dbReference type="EMBL" id="JBHSAQ010000009">
    <property type="protein sequence ID" value="MFC3958875.1"/>
    <property type="molecule type" value="Genomic_DNA"/>
</dbReference>
<keyword evidence="2" id="KW-1185">Reference proteome</keyword>
<dbReference type="InterPro" id="IPR026452">
    <property type="entry name" value="Surf_glycop_sig_pep"/>
</dbReference>